<dbReference type="CDD" id="cd07036">
    <property type="entry name" value="TPP_PYR_E1-PDHc-beta_like"/>
    <property type="match status" value="1"/>
</dbReference>
<dbReference type="InterPro" id="IPR011053">
    <property type="entry name" value="Single_hybrid_motif"/>
</dbReference>
<dbReference type="PANTHER" id="PTHR11624">
    <property type="entry name" value="DEHYDROGENASE RELATED"/>
    <property type="match status" value="1"/>
</dbReference>
<dbReference type="SUPFAM" id="SSF52922">
    <property type="entry name" value="TK C-terminal domain-like"/>
    <property type="match status" value="1"/>
</dbReference>
<evidence type="ECO:0000256" key="10">
    <source>
        <dbReference type="RuleBase" id="RU364074"/>
    </source>
</evidence>
<name>A0ABR7ARZ7_9SPHN</name>
<dbReference type="SUPFAM" id="SSF51230">
    <property type="entry name" value="Single hybrid motif"/>
    <property type="match status" value="1"/>
</dbReference>
<evidence type="ECO:0000256" key="2">
    <source>
        <dbReference type="ARBA" id="ARBA00001964"/>
    </source>
</evidence>
<gene>
    <name evidence="13" type="ORF">H8S47_16300</name>
</gene>
<evidence type="ECO:0000256" key="1">
    <source>
        <dbReference type="ARBA" id="ARBA00001938"/>
    </source>
</evidence>
<proteinExistence type="predicted"/>
<comment type="cofactor">
    <cofactor evidence="1">
        <name>(R)-lipoate</name>
        <dbReference type="ChEBI" id="CHEBI:83088"/>
    </cofactor>
</comment>
<dbReference type="PANTHER" id="PTHR11624:SF96">
    <property type="entry name" value="PYRUVATE DEHYDROGENASE E1 COMPONENT SUBUNIT BETA, MITOCHONDRIAL"/>
    <property type="match status" value="1"/>
</dbReference>
<dbReference type="InterPro" id="IPR033248">
    <property type="entry name" value="Transketolase_C"/>
</dbReference>
<evidence type="ECO:0000256" key="5">
    <source>
        <dbReference type="ARBA" id="ARBA00016138"/>
    </source>
</evidence>
<comment type="subunit">
    <text evidence="3">Heterodimer of an alpha and a beta chain.</text>
</comment>
<keyword evidence="9 10" id="KW-0670">Pyruvate</keyword>
<dbReference type="NCBIfam" id="NF008854">
    <property type="entry name" value="PRK11892.1"/>
    <property type="match status" value="1"/>
</dbReference>
<evidence type="ECO:0000256" key="9">
    <source>
        <dbReference type="ARBA" id="ARBA00023317"/>
    </source>
</evidence>
<dbReference type="EC" id="1.2.4.1" evidence="4 10"/>
<dbReference type="PROSITE" id="PS50968">
    <property type="entry name" value="BIOTINYL_LIPOYL"/>
    <property type="match status" value="1"/>
</dbReference>
<evidence type="ECO:0000313" key="13">
    <source>
        <dbReference type="EMBL" id="MBC3943239.1"/>
    </source>
</evidence>
<protein>
    <recommendedName>
        <fullName evidence="5 10">Pyruvate dehydrogenase E1 component subunit beta</fullName>
        <ecNumber evidence="4 10">1.2.4.1</ecNumber>
    </recommendedName>
</protein>
<dbReference type="PROSITE" id="PS00189">
    <property type="entry name" value="LIPOYL"/>
    <property type="match status" value="1"/>
</dbReference>
<dbReference type="InterPro" id="IPR009014">
    <property type="entry name" value="Transketo_C/PFOR_II"/>
</dbReference>
<reference evidence="13 14" key="1">
    <citation type="submission" date="2020-08" db="EMBL/GenBank/DDBJ databases">
        <title>Putative novel bacterial strains isolated from necrotic wheat leaf tissues caused by Xanthomonas translucens.</title>
        <authorList>
            <person name="Tambong J.T."/>
        </authorList>
    </citation>
    <scope>NUCLEOTIDE SEQUENCE [LARGE SCALE GENOMIC DNA]</scope>
    <source>
        <strain evidence="14">DOAB 1063</strain>
    </source>
</reference>
<dbReference type="GO" id="GO:0004739">
    <property type="term" value="F:pyruvate dehydrogenase (acetyl-transferring) activity"/>
    <property type="evidence" value="ECO:0007669"/>
    <property type="project" value="UniProtKB-EC"/>
</dbReference>
<dbReference type="SUPFAM" id="SSF52518">
    <property type="entry name" value="Thiamin diphosphate-binding fold (THDP-binding)"/>
    <property type="match status" value="1"/>
</dbReference>
<evidence type="ECO:0000259" key="12">
    <source>
        <dbReference type="PROSITE" id="PS50968"/>
    </source>
</evidence>
<comment type="function">
    <text evidence="10">The pyruvate dehydrogenase complex catalyzes the overall conversion of pyruvate to acetyl-CoA and CO2.</text>
</comment>
<dbReference type="Pfam" id="PF02779">
    <property type="entry name" value="Transket_pyr"/>
    <property type="match status" value="1"/>
</dbReference>
<dbReference type="Pfam" id="PF00364">
    <property type="entry name" value="Biotin_lipoyl"/>
    <property type="match status" value="1"/>
</dbReference>
<keyword evidence="6" id="KW-0450">Lipoyl</keyword>
<dbReference type="Gene3D" id="3.40.50.970">
    <property type="match status" value="1"/>
</dbReference>
<dbReference type="EMBL" id="JACONT010000045">
    <property type="protein sequence ID" value="MBC3943239.1"/>
    <property type="molecule type" value="Genomic_DNA"/>
</dbReference>
<evidence type="ECO:0000256" key="8">
    <source>
        <dbReference type="ARBA" id="ARBA00023052"/>
    </source>
</evidence>
<dbReference type="InterPro" id="IPR027110">
    <property type="entry name" value="PDHB_mito-type"/>
</dbReference>
<evidence type="ECO:0000256" key="3">
    <source>
        <dbReference type="ARBA" id="ARBA00011870"/>
    </source>
</evidence>
<dbReference type="InterPro" id="IPR005475">
    <property type="entry name" value="Transketolase-like_Pyr-bd"/>
</dbReference>
<accession>A0ABR7ARZ7</accession>
<feature type="region of interest" description="Disordered" evidence="11">
    <location>
        <begin position="82"/>
        <end position="136"/>
    </location>
</feature>
<comment type="cofactor">
    <cofactor evidence="2 10">
        <name>thiamine diphosphate</name>
        <dbReference type="ChEBI" id="CHEBI:58937"/>
    </cofactor>
</comment>
<keyword evidence="7 10" id="KW-0560">Oxidoreductase</keyword>
<comment type="caution">
    <text evidence="13">The sequence shown here is derived from an EMBL/GenBank/DDBJ whole genome shotgun (WGS) entry which is preliminary data.</text>
</comment>
<evidence type="ECO:0000256" key="6">
    <source>
        <dbReference type="ARBA" id="ARBA00022823"/>
    </source>
</evidence>
<keyword evidence="8 10" id="KW-0786">Thiamine pyrophosphate</keyword>
<evidence type="ECO:0000256" key="11">
    <source>
        <dbReference type="SAM" id="MobiDB-lite"/>
    </source>
</evidence>
<dbReference type="Gene3D" id="2.40.50.100">
    <property type="match status" value="1"/>
</dbReference>
<sequence length="478" mass="51029">MAIEIKMPALSPTMEEGTLAKWLVKEGDSVKSGDILAEIETDKATMEFEAIDEGTIGSIAVAEGTDNVKVGTVIATILEEGESASDAKAAKPAEARSGDAANAAPKETPSDDKAPPVPEGASPAKAESGTQQLVASAEKVGISDPAIPEGTEMVKTTVREALRDAMAEEMREDDRVFVMGEEVAQYQGAYKVTQGLLDEFGDRRVIDTPITEYGFAGIGAGAAMGGLRPIVEFMTFNFALQAIDHIINSAAKTNYMSGGQMRCPIVFRGPNGAASRVGAQHSHNFAAWYASVPGLIVIAPYDAADAKGLLKAAIRTEDPVVFLENELMYGRSFDVPKLDNHVLPIGKARIVREGKDVTIVSYSIGVGISLEAAEKLAEEGIDAEVIDLRTLRPLDTETVLKSLAKTNRMIIVEENWATCSIASEIVSVVMEHGFDDLDAPVLRVTNEDVPMPYAANLEKLMLVDVAKVVTAVKKVTYK</sequence>
<dbReference type="RefSeq" id="WP_187504834.1">
    <property type="nucleotide sequence ID" value="NZ_CP162536.1"/>
</dbReference>
<dbReference type="SMART" id="SM00861">
    <property type="entry name" value="Transket_pyr"/>
    <property type="match status" value="1"/>
</dbReference>
<organism evidence="13 14">
    <name type="scientific">Sphingomonas albertensis</name>
    <dbReference type="NCBI Taxonomy" id="2762591"/>
    <lineage>
        <taxon>Bacteria</taxon>
        <taxon>Pseudomonadati</taxon>
        <taxon>Pseudomonadota</taxon>
        <taxon>Alphaproteobacteria</taxon>
        <taxon>Sphingomonadales</taxon>
        <taxon>Sphingomonadaceae</taxon>
        <taxon>Sphingomonas</taxon>
    </lineage>
</organism>
<evidence type="ECO:0000256" key="7">
    <source>
        <dbReference type="ARBA" id="ARBA00023002"/>
    </source>
</evidence>
<dbReference type="NCBIfam" id="NF006667">
    <property type="entry name" value="PRK09212.1"/>
    <property type="match status" value="1"/>
</dbReference>
<evidence type="ECO:0000256" key="4">
    <source>
        <dbReference type="ARBA" id="ARBA00012281"/>
    </source>
</evidence>
<comment type="catalytic activity">
    <reaction evidence="10">
        <text>N(6)-[(R)-lipoyl]-L-lysyl-[protein] + pyruvate + H(+) = N(6)-[(R)-S(8)-acetyldihydrolipoyl]-L-lysyl-[protein] + CO2</text>
        <dbReference type="Rhea" id="RHEA:19189"/>
        <dbReference type="Rhea" id="RHEA-COMP:10474"/>
        <dbReference type="Rhea" id="RHEA-COMP:10478"/>
        <dbReference type="ChEBI" id="CHEBI:15361"/>
        <dbReference type="ChEBI" id="CHEBI:15378"/>
        <dbReference type="ChEBI" id="CHEBI:16526"/>
        <dbReference type="ChEBI" id="CHEBI:83099"/>
        <dbReference type="ChEBI" id="CHEBI:83111"/>
        <dbReference type="EC" id="1.2.4.1"/>
    </reaction>
</comment>
<dbReference type="Proteomes" id="UP000597613">
    <property type="component" value="Unassembled WGS sequence"/>
</dbReference>
<feature type="domain" description="Lipoyl-binding" evidence="12">
    <location>
        <begin position="2"/>
        <end position="78"/>
    </location>
</feature>
<evidence type="ECO:0000313" key="14">
    <source>
        <dbReference type="Proteomes" id="UP000597613"/>
    </source>
</evidence>
<dbReference type="InterPro" id="IPR029061">
    <property type="entry name" value="THDP-binding"/>
</dbReference>
<dbReference type="InterPro" id="IPR003016">
    <property type="entry name" value="2-oxoA_DH_lipoyl-BS"/>
</dbReference>
<dbReference type="CDD" id="cd06849">
    <property type="entry name" value="lipoyl_domain"/>
    <property type="match status" value="1"/>
</dbReference>
<feature type="compositionally biased region" description="Basic and acidic residues" evidence="11">
    <location>
        <begin position="88"/>
        <end position="97"/>
    </location>
</feature>
<dbReference type="Gene3D" id="3.40.50.920">
    <property type="match status" value="1"/>
</dbReference>
<keyword evidence="14" id="KW-1185">Reference proteome</keyword>
<dbReference type="InterPro" id="IPR000089">
    <property type="entry name" value="Biotin_lipoyl"/>
</dbReference>
<dbReference type="Pfam" id="PF02780">
    <property type="entry name" value="Transketolase_C"/>
    <property type="match status" value="1"/>
</dbReference>